<evidence type="ECO:0000256" key="4">
    <source>
        <dbReference type="ARBA" id="ARBA00022679"/>
    </source>
</evidence>
<reference evidence="8" key="1">
    <citation type="submission" date="2007-10" db="EMBL/GenBank/DDBJ databases">
        <title>Complete genome of Alkaliphilus oremlandii OhILAs.</title>
        <authorList>
            <person name="Copeland A."/>
            <person name="Lucas S."/>
            <person name="Lapidus A."/>
            <person name="Barry K."/>
            <person name="Detter J.C."/>
            <person name="Glavina del Rio T."/>
            <person name="Hammon N."/>
            <person name="Israni S."/>
            <person name="Dalin E."/>
            <person name="Tice H."/>
            <person name="Pitluck S."/>
            <person name="Chain P."/>
            <person name="Malfatti S."/>
            <person name="Shin M."/>
            <person name="Vergez L."/>
            <person name="Schmutz J."/>
            <person name="Larimer F."/>
            <person name="Land M."/>
            <person name="Hauser L."/>
            <person name="Kyrpides N."/>
            <person name="Mikhailova N."/>
            <person name="Stolz J.F."/>
            <person name="Dawson A."/>
            <person name="Fisher E."/>
            <person name="Crable B."/>
            <person name="Perera E."/>
            <person name="Lisak J."/>
            <person name="Ranganathan M."/>
            <person name="Basu P."/>
            <person name="Richardson P."/>
        </authorList>
    </citation>
    <scope>NUCLEOTIDE SEQUENCE [LARGE SCALE GENOMIC DNA]</scope>
    <source>
        <strain evidence="8">OhILAs</strain>
    </source>
</reference>
<evidence type="ECO:0000313" key="8">
    <source>
        <dbReference type="Proteomes" id="UP000000269"/>
    </source>
</evidence>
<keyword evidence="8" id="KW-1185">Reference proteome</keyword>
<keyword evidence="3 7" id="KW-0489">Methyltransferase</keyword>
<dbReference type="InterPro" id="IPR000780">
    <property type="entry name" value="CheR_MeTrfase"/>
</dbReference>
<dbReference type="Pfam" id="PF03705">
    <property type="entry name" value="CheR_N"/>
    <property type="match status" value="1"/>
</dbReference>
<dbReference type="SUPFAM" id="SSF53335">
    <property type="entry name" value="S-adenosyl-L-methionine-dependent methyltransferases"/>
    <property type="match status" value="1"/>
</dbReference>
<proteinExistence type="predicted"/>
<keyword evidence="4 7" id="KW-0808">Transferase</keyword>
<dbReference type="GO" id="GO:0032259">
    <property type="term" value="P:methylation"/>
    <property type="evidence" value="ECO:0007669"/>
    <property type="project" value="UniProtKB-KW"/>
</dbReference>
<dbReference type="InterPro" id="IPR050903">
    <property type="entry name" value="Bact_Chemotaxis_MeTrfase"/>
</dbReference>
<dbReference type="SMART" id="SM00138">
    <property type="entry name" value="MeTrc"/>
    <property type="match status" value="1"/>
</dbReference>
<dbReference type="InterPro" id="IPR029063">
    <property type="entry name" value="SAM-dependent_MTases_sf"/>
</dbReference>
<evidence type="ECO:0000256" key="1">
    <source>
        <dbReference type="ARBA" id="ARBA00001541"/>
    </source>
</evidence>
<organism evidence="7 8">
    <name type="scientific">Alkaliphilus oremlandii (strain OhILAs)</name>
    <name type="common">Clostridium oremlandii (strain OhILAs)</name>
    <dbReference type="NCBI Taxonomy" id="350688"/>
    <lineage>
        <taxon>Bacteria</taxon>
        <taxon>Bacillati</taxon>
        <taxon>Bacillota</taxon>
        <taxon>Clostridia</taxon>
        <taxon>Peptostreptococcales</taxon>
        <taxon>Natronincolaceae</taxon>
        <taxon>Alkaliphilus</taxon>
    </lineage>
</organism>
<sequence>MEGYEGFKSKIYKKTGIDLNSYKERQMKRRIESLITRNNFSSYDTYFDAISSNKKLMDEFINYLTINVSEFYRNPQQWEILESTIIPNLLKSKSKIKIWSSACSTGEEPYSLVMLLTKFFPLSQISVLATDIDEGALNKAKQGVYSEKSLDNLPKQFIDLFFTKLNGTYKIKDEIKNQVSFKKFNLLEDEYPNQCDLILCRNVMIYFTEEAKNIMYKKFHDSLSSEGVLFVGSTEQIILPNRYNLAPVKTFFYKKAK</sequence>
<evidence type="ECO:0000256" key="2">
    <source>
        <dbReference type="ARBA" id="ARBA00012534"/>
    </source>
</evidence>
<dbReference type="Gene3D" id="1.10.155.10">
    <property type="entry name" value="Chemotaxis receptor methyltransferase CheR, N-terminal domain"/>
    <property type="match status" value="1"/>
</dbReference>
<gene>
    <name evidence="7" type="ordered locus">Clos_1560</name>
</gene>
<dbReference type="AlphaFoldDB" id="A8MFE0"/>
<dbReference type="InterPro" id="IPR022642">
    <property type="entry name" value="CheR_C"/>
</dbReference>
<dbReference type="Pfam" id="PF01739">
    <property type="entry name" value="CheR"/>
    <property type="match status" value="1"/>
</dbReference>
<dbReference type="GO" id="GO:0008983">
    <property type="term" value="F:protein-glutamate O-methyltransferase activity"/>
    <property type="evidence" value="ECO:0007669"/>
    <property type="project" value="UniProtKB-EC"/>
</dbReference>
<accession>A8MFE0</accession>
<dbReference type="eggNOG" id="COG1352">
    <property type="taxonomic scope" value="Bacteria"/>
</dbReference>
<dbReference type="STRING" id="350688.Clos_1560"/>
<evidence type="ECO:0000259" key="6">
    <source>
        <dbReference type="PROSITE" id="PS50123"/>
    </source>
</evidence>
<dbReference type="PANTHER" id="PTHR24422:SF19">
    <property type="entry name" value="CHEMOTAXIS PROTEIN METHYLTRANSFERASE"/>
    <property type="match status" value="1"/>
</dbReference>
<dbReference type="SUPFAM" id="SSF47757">
    <property type="entry name" value="Chemotaxis receptor methyltransferase CheR, N-terminal domain"/>
    <property type="match status" value="1"/>
</dbReference>
<dbReference type="OrthoDB" id="9816309at2"/>
<evidence type="ECO:0000256" key="5">
    <source>
        <dbReference type="ARBA" id="ARBA00022691"/>
    </source>
</evidence>
<comment type="catalytic activity">
    <reaction evidence="1">
        <text>L-glutamyl-[protein] + S-adenosyl-L-methionine = [protein]-L-glutamate 5-O-methyl ester + S-adenosyl-L-homocysteine</text>
        <dbReference type="Rhea" id="RHEA:24452"/>
        <dbReference type="Rhea" id="RHEA-COMP:10208"/>
        <dbReference type="Rhea" id="RHEA-COMP:10311"/>
        <dbReference type="ChEBI" id="CHEBI:29973"/>
        <dbReference type="ChEBI" id="CHEBI:57856"/>
        <dbReference type="ChEBI" id="CHEBI:59789"/>
        <dbReference type="ChEBI" id="CHEBI:82795"/>
        <dbReference type="EC" id="2.1.1.80"/>
    </reaction>
</comment>
<dbReference type="Gene3D" id="3.40.50.150">
    <property type="entry name" value="Vaccinia Virus protein VP39"/>
    <property type="match status" value="1"/>
</dbReference>
<dbReference type="PRINTS" id="PR00996">
    <property type="entry name" value="CHERMTFRASE"/>
</dbReference>
<dbReference type="EC" id="2.1.1.80" evidence="2"/>
<feature type="domain" description="CheR-type methyltransferase" evidence="6">
    <location>
        <begin position="1"/>
        <end position="257"/>
    </location>
</feature>
<dbReference type="PROSITE" id="PS50123">
    <property type="entry name" value="CHER"/>
    <property type="match status" value="1"/>
</dbReference>
<evidence type="ECO:0000313" key="7">
    <source>
        <dbReference type="EMBL" id="ABW19103.1"/>
    </source>
</evidence>
<name>A8MFE0_ALKOO</name>
<dbReference type="PANTHER" id="PTHR24422">
    <property type="entry name" value="CHEMOTAXIS PROTEIN METHYLTRANSFERASE"/>
    <property type="match status" value="1"/>
</dbReference>
<dbReference type="RefSeq" id="WP_012159415.1">
    <property type="nucleotide sequence ID" value="NC_009922.1"/>
</dbReference>
<protein>
    <recommendedName>
        <fullName evidence="2">protein-glutamate O-methyltransferase</fullName>
        <ecNumber evidence="2">2.1.1.80</ecNumber>
    </recommendedName>
</protein>
<dbReference type="KEGG" id="aoe:Clos_1560"/>
<evidence type="ECO:0000256" key="3">
    <source>
        <dbReference type="ARBA" id="ARBA00022603"/>
    </source>
</evidence>
<dbReference type="InterPro" id="IPR036804">
    <property type="entry name" value="CheR_N_sf"/>
</dbReference>
<dbReference type="HOGENOM" id="CLU_025854_1_1_9"/>
<dbReference type="EMBL" id="CP000853">
    <property type="protein sequence ID" value="ABW19103.1"/>
    <property type="molecule type" value="Genomic_DNA"/>
</dbReference>
<keyword evidence="5" id="KW-0949">S-adenosyl-L-methionine</keyword>
<dbReference type="InterPro" id="IPR022641">
    <property type="entry name" value="CheR_N"/>
</dbReference>
<dbReference type="Proteomes" id="UP000000269">
    <property type="component" value="Chromosome"/>
</dbReference>